<evidence type="ECO:0000259" key="12">
    <source>
        <dbReference type="PROSITE" id="PS50110"/>
    </source>
</evidence>
<evidence type="ECO:0000313" key="13">
    <source>
        <dbReference type="EMBL" id="HJD34192.1"/>
    </source>
</evidence>
<dbReference type="InterPro" id="IPR001789">
    <property type="entry name" value="Sig_transdc_resp-reg_receiver"/>
</dbReference>
<comment type="function">
    <text evidence="9">May play the central regulatory role in sporulation. It may be an element of the effector pathway responsible for the activation of sporulation genes in response to nutritional stress. Spo0A may act in concert with spo0H (a sigma factor) to control the expression of some genes that are critical to the sporulation process.</text>
</comment>
<dbReference type="SMART" id="SM00448">
    <property type="entry name" value="REC"/>
    <property type="match status" value="1"/>
</dbReference>
<dbReference type="EMBL" id="DWUV01000124">
    <property type="protein sequence ID" value="HJD34192.1"/>
    <property type="molecule type" value="Genomic_DNA"/>
</dbReference>
<evidence type="ECO:0000256" key="4">
    <source>
        <dbReference type="ARBA" id="ARBA00022553"/>
    </source>
</evidence>
<evidence type="ECO:0000256" key="8">
    <source>
        <dbReference type="ARBA" id="ARBA00023163"/>
    </source>
</evidence>
<dbReference type="PANTHER" id="PTHR42713:SF3">
    <property type="entry name" value="TRANSCRIPTIONAL REGULATORY PROTEIN HPTR"/>
    <property type="match status" value="1"/>
</dbReference>
<dbReference type="PANTHER" id="PTHR42713">
    <property type="entry name" value="HISTIDINE KINASE-RELATED"/>
    <property type="match status" value="1"/>
</dbReference>
<dbReference type="Pfam" id="PF00072">
    <property type="entry name" value="Response_reg"/>
    <property type="match status" value="1"/>
</dbReference>
<dbReference type="SUPFAM" id="SSF46689">
    <property type="entry name" value="Homeodomain-like"/>
    <property type="match status" value="1"/>
</dbReference>
<evidence type="ECO:0000313" key="14">
    <source>
        <dbReference type="Proteomes" id="UP000823897"/>
    </source>
</evidence>
<name>A0A9D2R5B1_9FIRM</name>
<dbReference type="Gene3D" id="1.10.10.60">
    <property type="entry name" value="Homeodomain-like"/>
    <property type="match status" value="1"/>
</dbReference>
<organism evidence="13 14">
    <name type="scientific">Candidatus Mediterraneibacter tabaqchaliae</name>
    <dbReference type="NCBI Taxonomy" id="2838689"/>
    <lineage>
        <taxon>Bacteria</taxon>
        <taxon>Bacillati</taxon>
        <taxon>Bacillota</taxon>
        <taxon>Clostridia</taxon>
        <taxon>Lachnospirales</taxon>
        <taxon>Lachnospiraceae</taxon>
        <taxon>Mediterraneibacter</taxon>
    </lineage>
</organism>
<evidence type="ECO:0000259" key="11">
    <source>
        <dbReference type="PROSITE" id="PS01124"/>
    </source>
</evidence>
<comment type="subcellular location">
    <subcellularLocation>
        <location evidence="1">Cytoplasm</location>
    </subcellularLocation>
</comment>
<evidence type="ECO:0000256" key="1">
    <source>
        <dbReference type="ARBA" id="ARBA00004496"/>
    </source>
</evidence>
<dbReference type="InterPro" id="IPR051552">
    <property type="entry name" value="HptR"/>
</dbReference>
<keyword evidence="8" id="KW-0804">Transcription</keyword>
<dbReference type="Proteomes" id="UP000823897">
    <property type="component" value="Unassembled WGS sequence"/>
</dbReference>
<comment type="caution">
    <text evidence="13">The sequence shown here is derived from an EMBL/GenBank/DDBJ whole genome shotgun (WGS) entry which is preliminary data.</text>
</comment>
<keyword evidence="7" id="KW-0238">DNA-binding</keyword>
<feature type="domain" description="HTH araC/xylS-type" evidence="11">
    <location>
        <begin position="394"/>
        <end position="445"/>
    </location>
</feature>
<dbReference type="InterPro" id="IPR011006">
    <property type="entry name" value="CheY-like_superfamily"/>
</dbReference>
<dbReference type="GO" id="GO:0003700">
    <property type="term" value="F:DNA-binding transcription factor activity"/>
    <property type="evidence" value="ECO:0007669"/>
    <property type="project" value="InterPro"/>
</dbReference>
<evidence type="ECO:0000256" key="10">
    <source>
        <dbReference type="PROSITE-ProRule" id="PRU00169"/>
    </source>
</evidence>
<dbReference type="CDD" id="cd17536">
    <property type="entry name" value="REC_YesN-like"/>
    <property type="match status" value="1"/>
</dbReference>
<feature type="modified residue" description="4-aspartylphosphate" evidence="10">
    <location>
        <position position="40"/>
    </location>
</feature>
<dbReference type="InterPro" id="IPR018060">
    <property type="entry name" value="HTH_AraC"/>
</dbReference>
<evidence type="ECO:0000256" key="3">
    <source>
        <dbReference type="ARBA" id="ARBA00022490"/>
    </source>
</evidence>
<dbReference type="SUPFAM" id="SSF52172">
    <property type="entry name" value="CheY-like"/>
    <property type="match status" value="1"/>
</dbReference>
<evidence type="ECO:0000256" key="2">
    <source>
        <dbReference type="ARBA" id="ARBA00018672"/>
    </source>
</evidence>
<dbReference type="GO" id="GO:0043565">
    <property type="term" value="F:sequence-specific DNA binding"/>
    <property type="evidence" value="ECO:0007669"/>
    <property type="project" value="InterPro"/>
</dbReference>
<keyword evidence="4 10" id="KW-0597">Phosphoprotein</keyword>
<keyword evidence="6" id="KW-0805">Transcription regulation</keyword>
<keyword evidence="5" id="KW-0902">Two-component regulatory system</keyword>
<evidence type="ECO:0000256" key="5">
    <source>
        <dbReference type="ARBA" id="ARBA00023012"/>
    </source>
</evidence>
<dbReference type="AlphaFoldDB" id="A0A9D2R5B1"/>
<evidence type="ECO:0000256" key="7">
    <source>
        <dbReference type="ARBA" id="ARBA00023125"/>
    </source>
</evidence>
<gene>
    <name evidence="13" type="ORF">H9911_06605</name>
</gene>
<protein>
    <recommendedName>
        <fullName evidence="2">Stage 0 sporulation protein A homolog</fullName>
    </recommendedName>
</protein>
<evidence type="ECO:0000256" key="9">
    <source>
        <dbReference type="ARBA" id="ARBA00024867"/>
    </source>
</evidence>
<feature type="domain" description="Response regulatory" evidence="12">
    <location>
        <begin position="1"/>
        <end position="105"/>
    </location>
</feature>
<accession>A0A9D2R5B1</accession>
<keyword evidence="3" id="KW-0963">Cytoplasm</keyword>
<sequence length="526" mass="59307">MPCFSIEKSAPGITVCGKAHSGQEALDLLHASHFDILITDIEMPGMSGLELIRRAKEDFPDLHIIVLSGYSNFEYARTALRYGVEDYLLKPVEQKTLEGVLSSLCLQIEDERAVRNREILSLALNDSPNHDAPFMFSDSGFLLSLITLGTLPPKDADSAALVSERSFRALWQDAALAECFHPVSSVQHLWLIDEHSPQQKFLILHLKDSSLSAEYLSMIMKKHLAAHLNGMPFLVLSCCQPISYKELWTRARFLRSAVRSASCPFRQEALCIDAAPSESDPSARQPDSAAVLKDMNLLFSLDTESAFLQYVRDLLPEVLDRPLSVLHQMVRVVFEAVSQCFQIDPQDCSGAAAAFFSRLISMKSADECRMCLETSLKELWKTASAHTGSTTLCAKIAQYLEINLREQISLTALAQRFGYTPAYLNRIFKKEYGVSPLQYLTDQDLLRERAPAQASGYQYQNSRFQCRVRRLPVFQPHLQKRDRDDTICMDRAGKIWICRGAFLLTKRPKTVKRGCRRRIQRGDMGG</sequence>
<dbReference type="Gene3D" id="3.40.50.2300">
    <property type="match status" value="1"/>
</dbReference>
<dbReference type="Pfam" id="PF00165">
    <property type="entry name" value="HTH_AraC"/>
    <property type="match status" value="1"/>
</dbReference>
<proteinExistence type="predicted"/>
<dbReference type="InterPro" id="IPR009057">
    <property type="entry name" value="Homeodomain-like_sf"/>
</dbReference>
<evidence type="ECO:0000256" key="6">
    <source>
        <dbReference type="ARBA" id="ARBA00023015"/>
    </source>
</evidence>
<dbReference type="PROSITE" id="PS01124">
    <property type="entry name" value="HTH_ARAC_FAMILY_2"/>
    <property type="match status" value="1"/>
</dbReference>
<dbReference type="GO" id="GO:0000160">
    <property type="term" value="P:phosphorelay signal transduction system"/>
    <property type="evidence" value="ECO:0007669"/>
    <property type="project" value="UniProtKB-KW"/>
</dbReference>
<dbReference type="PROSITE" id="PS50110">
    <property type="entry name" value="RESPONSE_REGULATORY"/>
    <property type="match status" value="1"/>
</dbReference>
<reference evidence="13" key="2">
    <citation type="submission" date="2021-04" db="EMBL/GenBank/DDBJ databases">
        <authorList>
            <person name="Gilroy R."/>
        </authorList>
    </citation>
    <scope>NUCLEOTIDE SEQUENCE</scope>
    <source>
        <strain evidence="13">ChiGjej3B3-11674</strain>
    </source>
</reference>
<dbReference type="GO" id="GO:0005737">
    <property type="term" value="C:cytoplasm"/>
    <property type="evidence" value="ECO:0007669"/>
    <property type="project" value="UniProtKB-SubCell"/>
</dbReference>
<reference evidence="13" key="1">
    <citation type="journal article" date="2021" name="PeerJ">
        <title>Extensive microbial diversity within the chicken gut microbiome revealed by metagenomics and culture.</title>
        <authorList>
            <person name="Gilroy R."/>
            <person name="Ravi A."/>
            <person name="Getino M."/>
            <person name="Pursley I."/>
            <person name="Horton D.L."/>
            <person name="Alikhan N.F."/>
            <person name="Baker D."/>
            <person name="Gharbi K."/>
            <person name="Hall N."/>
            <person name="Watson M."/>
            <person name="Adriaenssens E.M."/>
            <person name="Foster-Nyarko E."/>
            <person name="Jarju S."/>
            <person name="Secka A."/>
            <person name="Antonio M."/>
            <person name="Oren A."/>
            <person name="Chaudhuri R.R."/>
            <person name="La Ragione R."/>
            <person name="Hildebrand F."/>
            <person name="Pallen M.J."/>
        </authorList>
    </citation>
    <scope>NUCLEOTIDE SEQUENCE</scope>
    <source>
        <strain evidence="13">ChiGjej3B3-11674</strain>
    </source>
</reference>